<dbReference type="Proteomes" id="UP000639403">
    <property type="component" value="Unassembled WGS sequence"/>
</dbReference>
<reference evidence="1" key="2">
    <citation type="journal article" name="Front. Microbiol.">
        <title>Degradative Capacity of Two Strains of Rhodonia placenta: From Phenotype to Genotype.</title>
        <authorList>
            <person name="Kolle M."/>
            <person name="Horta M.A.C."/>
            <person name="Nowrousian M."/>
            <person name="Ohm R.A."/>
            <person name="Benz J.P."/>
            <person name="Pilgard A."/>
        </authorList>
    </citation>
    <scope>NUCLEOTIDE SEQUENCE</scope>
    <source>
        <strain evidence="1">FPRL280</strain>
    </source>
</reference>
<evidence type="ECO:0000313" key="1">
    <source>
        <dbReference type="EMBL" id="KAF9809137.1"/>
    </source>
</evidence>
<protein>
    <submittedName>
        <fullName evidence="1">Uncharacterized protein</fullName>
    </submittedName>
</protein>
<name>A0A8H7NYC1_9APHY</name>
<dbReference type="AlphaFoldDB" id="A0A8H7NYC1"/>
<sequence>MLADAHYAYPAVDDTHYAPLYAPTSTYDYAYAHADIDIDGGMPLPCGLTAAEPRAAPPQTDPYYPHAYAYDAPVPMVLCESAQAPYAGVFLDAHAHEHAGMGAGAGVGIVPAATYAAY</sequence>
<organism evidence="1 2">
    <name type="scientific">Rhodonia placenta</name>
    <dbReference type="NCBI Taxonomy" id="104341"/>
    <lineage>
        <taxon>Eukaryota</taxon>
        <taxon>Fungi</taxon>
        <taxon>Dikarya</taxon>
        <taxon>Basidiomycota</taxon>
        <taxon>Agaricomycotina</taxon>
        <taxon>Agaricomycetes</taxon>
        <taxon>Polyporales</taxon>
        <taxon>Adustoporiaceae</taxon>
        <taxon>Rhodonia</taxon>
    </lineage>
</organism>
<accession>A0A8H7NYC1</accession>
<comment type="caution">
    <text evidence="1">The sequence shown here is derived from an EMBL/GenBank/DDBJ whole genome shotgun (WGS) entry which is preliminary data.</text>
</comment>
<reference evidence="1" key="1">
    <citation type="submission" date="2020-11" db="EMBL/GenBank/DDBJ databases">
        <authorList>
            <person name="Koelle M."/>
            <person name="Horta M.A.C."/>
            <person name="Nowrousian M."/>
            <person name="Ohm R.A."/>
            <person name="Benz P."/>
            <person name="Pilgard A."/>
        </authorList>
    </citation>
    <scope>NUCLEOTIDE SEQUENCE</scope>
    <source>
        <strain evidence="1">FPRL280</strain>
    </source>
</reference>
<dbReference type="EMBL" id="JADOXO010000217">
    <property type="protein sequence ID" value="KAF9809137.1"/>
    <property type="molecule type" value="Genomic_DNA"/>
</dbReference>
<gene>
    <name evidence="1" type="ORF">IEO21_07538</name>
</gene>
<evidence type="ECO:0000313" key="2">
    <source>
        <dbReference type="Proteomes" id="UP000639403"/>
    </source>
</evidence>
<proteinExistence type="predicted"/>